<feature type="domain" description="SCP2" evidence="1">
    <location>
        <begin position="71"/>
        <end position="153"/>
    </location>
</feature>
<dbReference type="EMBL" id="UOGE01000034">
    <property type="protein sequence ID" value="VAX18320.1"/>
    <property type="molecule type" value="Genomic_DNA"/>
</dbReference>
<evidence type="ECO:0000313" key="2">
    <source>
        <dbReference type="EMBL" id="VAX18320.1"/>
    </source>
</evidence>
<sequence length="171" mass="19231">MYKSFLMTLVSILSLVSINGAMAGEKVVMLSDEWGKAACEAWNGDEVLTKGLYESDWVKNPKEGRTFRIIEIYREDCKDSSHIQLKLEPKDNLAFCVSGGPATEKEWDFLMWATTEHWIAMGKGDVGPMWGMMSGKLHFKGSMIEAMQNMGPFENFLLLFGKVPSTTDQCN</sequence>
<evidence type="ECO:0000259" key="1">
    <source>
        <dbReference type="Pfam" id="PF02036"/>
    </source>
</evidence>
<dbReference type="AlphaFoldDB" id="A0A3B1C623"/>
<protein>
    <recommendedName>
        <fullName evidence="1">SCP2 domain-containing protein</fullName>
    </recommendedName>
</protein>
<dbReference type="SUPFAM" id="SSF55718">
    <property type="entry name" value="SCP-like"/>
    <property type="match status" value="1"/>
</dbReference>
<dbReference type="InterPro" id="IPR036527">
    <property type="entry name" value="SCP2_sterol-bd_dom_sf"/>
</dbReference>
<proteinExistence type="predicted"/>
<dbReference type="Gene3D" id="3.30.1050.10">
    <property type="entry name" value="SCP2 sterol-binding domain"/>
    <property type="match status" value="1"/>
</dbReference>
<accession>A0A3B1C623</accession>
<dbReference type="Pfam" id="PF02036">
    <property type="entry name" value="SCP2"/>
    <property type="match status" value="1"/>
</dbReference>
<name>A0A3B1C623_9ZZZZ</name>
<dbReference type="InterPro" id="IPR003033">
    <property type="entry name" value="SCP2_sterol-bd_dom"/>
</dbReference>
<organism evidence="2">
    <name type="scientific">hydrothermal vent metagenome</name>
    <dbReference type="NCBI Taxonomy" id="652676"/>
    <lineage>
        <taxon>unclassified sequences</taxon>
        <taxon>metagenomes</taxon>
        <taxon>ecological metagenomes</taxon>
    </lineage>
</organism>
<reference evidence="2" key="1">
    <citation type="submission" date="2018-06" db="EMBL/GenBank/DDBJ databases">
        <authorList>
            <person name="Zhirakovskaya E."/>
        </authorList>
    </citation>
    <scope>NUCLEOTIDE SEQUENCE</scope>
</reference>
<gene>
    <name evidence="2" type="ORF">MNBD_NITROSPINAE02-1067</name>
</gene>